<reference evidence="3" key="1">
    <citation type="journal article" date="2013" name="PLoS Pathog.">
        <title>Deciphering the cryptic genome: genome-wide analyses of the rice pathogen Fusarium fujikuroi reveal complex regulation of secondary metabolism and novel metabolites.</title>
        <authorList>
            <person name="Wiemann P."/>
            <person name="Sieber C.M."/>
            <person name="von Bargen K.W."/>
            <person name="Studt L."/>
            <person name="Niehaus E.M."/>
            <person name="Espino J.J."/>
            <person name="Huss K."/>
            <person name="Michielse C.B."/>
            <person name="Albermann S."/>
            <person name="Wagner D."/>
            <person name="Bergner S.V."/>
            <person name="Connolly L.R."/>
            <person name="Fischer A."/>
            <person name="Reuter G."/>
            <person name="Kleigrewe K."/>
            <person name="Bald T."/>
            <person name="Wingfield B.D."/>
            <person name="Ophir R."/>
            <person name="Freeman S."/>
            <person name="Hippler M."/>
            <person name="Smith K.M."/>
            <person name="Brown D.W."/>
            <person name="Proctor R.H."/>
            <person name="Munsterkotter M."/>
            <person name="Freitag M."/>
            <person name="Humpf H.U."/>
            <person name="Guldener U."/>
            <person name="Tudzynski B."/>
        </authorList>
    </citation>
    <scope>NUCLEOTIDE SEQUENCE [LARGE SCALE GENOMIC DNA]</scope>
    <source>
        <strain evidence="3">CBS 195.34 / IMI 58289 / NRRL A-6831</strain>
    </source>
</reference>
<dbReference type="GeneID" id="35405482"/>
<evidence type="ECO:0000313" key="2">
    <source>
        <dbReference type="EMBL" id="CCT76078.1"/>
    </source>
</evidence>
<dbReference type="RefSeq" id="XP_023438124.1">
    <property type="nucleotide sequence ID" value="XM_023570987.1"/>
</dbReference>
<evidence type="ECO:0000313" key="3">
    <source>
        <dbReference type="Proteomes" id="UP000016800"/>
    </source>
</evidence>
<dbReference type="HOGENOM" id="CLU_030809_1_0_1"/>
<name>S0EM26_GIBF5</name>
<gene>
    <name evidence="2" type="ORF">FFUJ_12022</name>
</gene>
<dbReference type="AlphaFoldDB" id="S0EM26"/>
<dbReference type="VEuPathDB" id="FungiDB:FFUJ_12022"/>
<accession>S0EM26</accession>
<dbReference type="Proteomes" id="UP000016800">
    <property type="component" value="Chromosome XI"/>
</dbReference>
<dbReference type="EMBL" id="HF679033">
    <property type="protein sequence ID" value="CCT76078.1"/>
    <property type="molecule type" value="Genomic_DNA"/>
</dbReference>
<evidence type="ECO:0000256" key="1">
    <source>
        <dbReference type="SAM" id="MobiDB-lite"/>
    </source>
</evidence>
<feature type="region of interest" description="Disordered" evidence="1">
    <location>
        <begin position="98"/>
        <end position="117"/>
    </location>
</feature>
<protein>
    <submittedName>
        <fullName evidence="2">Uncharacterized protein</fullName>
    </submittedName>
</protein>
<dbReference type="STRING" id="1279085.S0EM26"/>
<sequence>MSSDHHHVQVFTDVPAHLFRLLEVRLPQFITLLRRLQVTTFLTGKTDSARITVASDVPSQERSASSTIRHFTATYLDPFLGLETDMWLYSTSEDSRGAMPASPTLSPGEDALCRRGLRSGPTPTYEYDKFIFRIDKLPLPHELQPPSDMVWGSGTVRDCELAKARTRSRKLLLTLPSLFIKLKDATPVAWAFLASSARSPSAVEGLQRPSSELLCTKASAFSGDSFAAVDVAPDNASSQAMWPF</sequence>
<proteinExistence type="predicted"/>
<keyword evidence="3" id="KW-1185">Reference proteome</keyword>
<organism evidence="2 3">
    <name type="scientific">Gibberella fujikuroi (strain CBS 195.34 / IMI 58289 / NRRL A-6831)</name>
    <name type="common">Bakanae and foot rot disease fungus</name>
    <name type="synonym">Fusarium fujikuroi</name>
    <dbReference type="NCBI Taxonomy" id="1279085"/>
    <lineage>
        <taxon>Eukaryota</taxon>
        <taxon>Fungi</taxon>
        <taxon>Dikarya</taxon>
        <taxon>Ascomycota</taxon>
        <taxon>Pezizomycotina</taxon>
        <taxon>Sordariomycetes</taxon>
        <taxon>Hypocreomycetidae</taxon>
        <taxon>Hypocreales</taxon>
        <taxon>Nectriaceae</taxon>
        <taxon>Fusarium</taxon>
        <taxon>Fusarium fujikuroi species complex</taxon>
    </lineage>
</organism>